<dbReference type="PANTHER" id="PTHR21040">
    <property type="entry name" value="BCDNA.GH04120"/>
    <property type="match status" value="1"/>
</dbReference>
<gene>
    <name evidence="6" type="ORF">QR680_012796</name>
</gene>
<sequence length="870" mass="99520">MADLQTSVARLQRPLLKPLLISSFCFWFRSIPRCSQRRHPSCIPNVRVGDATVLPTWRFASNRIPAHVLGVHAEVVRSLTPFAVPVASFPAAGASDVDKVITSPLISTVAELCSPQKWTTRDRSPEAFCVQASAIRNALREWHASIHDCPTHFYDNLHASLLVDPSRRRKHYANADDQGSTETLFPFAESRQGKVPTHAPFLEIPESPSDSTRFVHFACPPNYALAGDIVRYVPDRSTEGGPATTQSWRFRQMNLMSRYVRRILRCGGRSPIVNILYATLFLVMISLVTTQLSDNNGQGNLVPKPKQNGEMREPLDLHSLIKNRQEKDAAKIADRKVLEDIESAVAKSLPNSANLEPVHNSILVGGQVRMEKPRPAANTAMKVVHGERYPRLTSEGSFVPIRRFIHLDLKGAPYKVSFFAELFSFLNRLQATGVLIEWEDMFPYEGRLKSAVNGNAYSMQHIETILKTAREHRLEVVPLVQTFGHLEWILKLEEFAHLREDPKFPQVICFGAEESWNLLRDMVNQVANVHKKFGMPFFHMGADEAFQIGTCNATVAQMAKQGSRDRVMLWHMARTADYIRKQHNVTVLAWHDMFGHVMEEDLKFYNMTEVLEPVLWSYAEDLEQYLPYSSWFALKPFKNVWGSSAFKGADGPSRFHSNPIHYIRNHESWVVQMNRVYKEFDVFQGMIITGWSRYDHLAVLAELLPVGIPSLATGMETILTGKPLRGDYPRTAELLQCTVPVNPGYVLGCQFPGHRIYEIVNELKMKQDDLAGYLNTDHEVNGWLSRMAEAFEFSSPMYIDKILPYIDFHLQPMERLQSELRTELSKIYFDDLVEEFLFTYVNKDVEFLQKRRDAAKRILERKYFAKRPFF</sequence>
<dbReference type="Proteomes" id="UP001175271">
    <property type="component" value="Unassembled WGS sequence"/>
</dbReference>
<dbReference type="Pfam" id="PF00728">
    <property type="entry name" value="Glyco_hydro_20"/>
    <property type="match status" value="1"/>
</dbReference>
<evidence type="ECO:0000256" key="3">
    <source>
        <dbReference type="ARBA" id="ARBA00012663"/>
    </source>
</evidence>
<dbReference type="GO" id="GO:0005975">
    <property type="term" value="P:carbohydrate metabolic process"/>
    <property type="evidence" value="ECO:0007669"/>
    <property type="project" value="InterPro"/>
</dbReference>
<comment type="similarity">
    <text evidence="2">Belongs to the glycosyl hydrolase 20 family.</text>
</comment>
<dbReference type="CDD" id="cd06565">
    <property type="entry name" value="GH20_GcnA-like"/>
    <property type="match status" value="1"/>
</dbReference>
<dbReference type="EMBL" id="JAUCMV010000002">
    <property type="protein sequence ID" value="KAK0417035.1"/>
    <property type="molecule type" value="Genomic_DNA"/>
</dbReference>
<dbReference type="InterPro" id="IPR038901">
    <property type="entry name" value="HEXDC-like"/>
</dbReference>
<dbReference type="InterPro" id="IPR015883">
    <property type="entry name" value="Glyco_hydro_20_cat"/>
</dbReference>
<dbReference type="EC" id="3.2.1.52" evidence="3"/>
<dbReference type="PANTHER" id="PTHR21040:SF11">
    <property type="entry name" value="BETA-N-ACETYLHEXOSAMINIDASE"/>
    <property type="match status" value="1"/>
</dbReference>
<dbReference type="SUPFAM" id="SSF51445">
    <property type="entry name" value="(Trans)glycosidases"/>
    <property type="match status" value="1"/>
</dbReference>
<organism evidence="6 7">
    <name type="scientific">Steinernema hermaphroditum</name>
    <dbReference type="NCBI Taxonomy" id="289476"/>
    <lineage>
        <taxon>Eukaryota</taxon>
        <taxon>Metazoa</taxon>
        <taxon>Ecdysozoa</taxon>
        <taxon>Nematoda</taxon>
        <taxon>Chromadorea</taxon>
        <taxon>Rhabditida</taxon>
        <taxon>Tylenchina</taxon>
        <taxon>Panagrolaimomorpha</taxon>
        <taxon>Strongyloidoidea</taxon>
        <taxon>Steinernematidae</taxon>
        <taxon>Steinernema</taxon>
    </lineage>
</organism>
<evidence type="ECO:0000256" key="4">
    <source>
        <dbReference type="ARBA" id="ARBA00022801"/>
    </source>
</evidence>
<feature type="domain" description="Glycoside hydrolase family 20 catalytic" evidence="5">
    <location>
        <begin position="450"/>
        <end position="597"/>
    </location>
</feature>
<dbReference type="GO" id="GO:0004563">
    <property type="term" value="F:beta-N-acetylhexosaminidase activity"/>
    <property type="evidence" value="ECO:0007669"/>
    <property type="project" value="UniProtKB-EC"/>
</dbReference>
<name>A0AA39M1E7_9BILA</name>
<protein>
    <recommendedName>
        <fullName evidence="3">beta-N-acetylhexosaminidase</fullName>
        <ecNumber evidence="3">3.2.1.52</ecNumber>
    </recommendedName>
</protein>
<proteinExistence type="inferred from homology"/>
<evidence type="ECO:0000313" key="6">
    <source>
        <dbReference type="EMBL" id="KAK0417035.1"/>
    </source>
</evidence>
<dbReference type="Gene3D" id="3.20.20.80">
    <property type="entry name" value="Glycosidases"/>
    <property type="match status" value="1"/>
</dbReference>
<evidence type="ECO:0000313" key="7">
    <source>
        <dbReference type="Proteomes" id="UP001175271"/>
    </source>
</evidence>
<comment type="caution">
    <text evidence="6">The sequence shown here is derived from an EMBL/GenBank/DDBJ whole genome shotgun (WGS) entry which is preliminary data.</text>
</comment>
<dbReference type="AlphaFoldDB" id="A0AA39M1E7"/>
<keyword evidence="4" id="KW-0378">Hydrolase</keyword>
<keyword evidence="7" id="KW-1185">Reference proteome</keyword>
<evidence type="ECO:0000256" key="2">
    <source>
        <dbReference type="ARBA" id="ARBA00006285"/>
    </source>
</evidence>
<evidence type="ECO:0000256" key="1">
    <source>
        <dbReference type="ARBA" id="ARBA00001231"/>
    </source>
</evidence>
<accession>A0AA39M1E7</accession>
<comment type="catalytic activity">
    <reaction evidence="1">
        <text>Hydrolysis of terminal non-reducing N-acetyl-D-hexosamine residues in N-acetyl-beta-D-hexosaminides.</text>
        <dbReference type="EC" id="3.2.1.52"/>
    </reaction>
</comment>
<dbReference type="InterPro" id="IPR017853">
    <property type="entry name" value="GH"/>
</dbReference>
<reference evidence="6" key="1">
    <citation type="submission" date="2023-06" db="EMBL/GenBank/DDBJ databases">
        <title>Genomic analysis of the entomopathogenic nematode Steinernema hermaphroditum.</title>
        <authorList>
            <person name="Schwarz E.M."/>
            <person name="Heppert J.K."/>
            <person name="Baniya A."/>
            <person name="Schwartz H.T."/>
            <person name="Tan C.-H."/>
            <person name="Antoshechkin I."/>
            <person name="Sternberg P.W."/>
            <person name="Goodrich-Blair H."/>
            <person name="Dillman A.R."/>
        </authorList>
    </citation>
    <scope>NUCLEOTIDE SEQUENCE</scope>
    <source>
        <strain evidence="6">PS9179</strain>
        <tissue evidence="6">Whole animal</tissue>
    </source>
</reference>
<evidence type="ECO:0000259" key="5">
    <source>
        <dbReference type="Pfam" id="PF00728"/>
    </source>
</evidence>